<dbReference type="PIRSF" id="PIRSF004505">
    <property type="entry name" value="MT_bac"/>
    <property type="match status" value="1"/>
</dbReference>
<dbReference type="PANTHER" id="PTHR33603">
    <property type="entry name" value="METHYLTRANSFERASE"/>
    <property type="match status" value="1"/>
</dbReference>
<name>E6X2N9_NITSE</name>
<gene>
    <name evidence="5" type="primary">rlmH</name>
    <name evidence="6" type="ordered locus">Nitsa_0844</name>
</gene>
<keyword evidence="5" id="KW-0963">Cytoplasm</keyword>
<keyword evidence="5" id="KW-0698">rRNA processing</keyword>
<dbReference type="InterPro" id="IPR003742">
    <property type="entry name" value="RlmH-like"/>
</dbReference>
<dbReference type="Pfam" id="PF02590">
    <property type="entry name" value="SPOUT_MTase"/>
    <property type="match status" value="1"/>
</dbReference>
<evidence type="ECO:0000256" key="1">
    <source>
        <dbReference type="ARBA" id="ARBA00022603"/>
    </source>
</evidence>
<evidence type="ECO:0000256" key="4">
    <source>
        <dbReference type="ARBA" id="ARBA00038303"/>
    </source>
</evidence>
<dbReference type="GO" id="GO:0005737">
    <property type="term" value="C:cytoplasm"/>
    <property type="evidence" value="ECO:0007669"/>
    <property type="project" value="UniProtKB-SubCell"/>
</dbReference>
<comment type="catalytic activity">
    <reaction evidence="5">
        <text>pseudouridine(1915) in 23S rRNA + S-adenosyl-L-methionine = N(3)-methylpseudouridine(1915) in 23S rRNA + S-adenosyl-L-homocysteine + H(+)</text>
        <dbReference type="Rhea" id="RHEA:42752"/>
        <dbReference type="Rhea" id="RHEA-COMP:10221"/>
        <dbReference type="Rhea" id="RHEA-COMP:10222"/>
        <dbReference type="ChEBI" id="CHEBI:15378"/>
        <dbReference type="ChEBI" id="CHEBI:57856"/>
        <dbReference type="ChEBI" id="CHEBI:59789"/>
        <dbReference type="ChEBI" id="CHEBI:65314"/>
        <dbReference type="ChEBI" id="CHEBI:74486"/>
        <dbReference type="EC" id="2.1.1.177"/>
    </reaction>
</comment>
<evidence type="ECO:0000313" key="6">
    <source>
        <dbReference type="EMBL" id="ADV46105.1"/>
    </source>
</evidence>
<dbReference type="SUPFAM" id="SSF75217">
    <property type="entry name" value="alpha/beta knot"/>
    <property type="match status" value="1"/>
</dbReference>
<reference evidence="7" key="2">
    <citation type="submission" date="2011-01" db="EMBL/GenBank/DDBJ databases">
        <title>The complete genome of Nitratifractor salsuginis DSM 16511.</title>
        <authorList>
            <consortium name="US DOE Joint Genome Institute (JGI-PGF)"/>
            <person name="Lucas S."/>
            <person name="Copeland A."/>
            <person name="Lapidus A."/>
            <person name="Bruce D."/>
            <person name="Goodwin L."/>
            <person name="Pitluck S."/>
            <person name="Kyrpides N."/>
            <person name="Mavromatis K."/>
            <person name="Ivanova N."/>
            <person name="Mikhailova N."/>
            <person name="Zeytun A."/>
            <person name="Detter J.C."/>
            <person name="Tapia R."/>
            <person name="Han C."/>
            <person name="Land M."/>
            <person name="Hauser L."/>
            <person name="Markowitz V."/>
            <person name="Cheng J.-F."/>
            <person name="Hugenholtz P."/>
            <person name="Woyke T."/>
            <person name="Wu D."/>
            <person name="Tindall B."/>
            <person name="Schuetze A."/>
            <person name="Brambilla E."/>
            <person name="Klenk H.-P."/>
            <person name="Eisen J.A."/>
        </authorList>
    </citation>
    <scope>NUCLEOTIDE SEQUENCE [LARGE SCALE GENOMIC DNA]</scope>
    <source>
        <strain evidence="7">DSM 16511 / JCM 12458 / E9I37-1</strain>
    </source>
</reference>
<keyword evidence="1 5" id="KW-0489">Methyltransferase</keyword>
<dbReference type="Proteomes" id="UP000008633">
    <property type="component" value="Chromosome"/>
</dbReference>
<evidence type="ECO:0000256" key="3">
    <source>
        <dbReference type="ARBA" id="ARBA00022691"/>
    </source>
</evidence>
<keyword evidence="2 5" id="KW-0808">Transferase</keyword>
<dbReference type="InterPro" id="IPR029026">
    <property type="entry name" value="tRNA_m1G_MTases_N"/>
</dbReference>
<dbReference type="GO" id="GO:0070038">
    <property type="term" value="F:rRNA (pseudouridine-N3-)-methyltransferase activity"/>
    <property type="evidence" value="ECO:0007669"/>
    <property type="project" value="UniProtKB-UniRule"/>
</dbReference>
<comment type="subcellular location">
    <subcellularLocation>
        <location evidence="5">Cytoplasm</location>
    </subcellularLocation>
</comment>
<feature type="binding site" evidence="5">
    <location>
        <begin position="121"/>
        <end position="126"/>
    </location>
    <ligand>
        <name>S-adenosyl-L-methionine</name>
        <dbReference type="ChEBI" id="CHEBI:59789"/>
    </ligand>
</feature>
<dbReference type="PANTHER" id="PTHR33603:SF1">
    <property type="entry name" value="RIBOSOMAL RNA LARGE SUBUNIT METHYLTRANSFERASE H"/>
    <property type="match status" value="1"/>
</dbReference>
<dbReference type="AlphaFoldDB" id="E6X2N9"/>
<evidence type="ECO:0000313" key="7">
    <source>
        <dbReference type="Proteomes" id="UP000008633"/>
    </source>
</evidence>
<dbReference type="HOGENOM" id="CLU_100552_2_1_7"/>
<dbReference type="KEGG" id="nsa:Nitsa_0844"/>
<dbReference type="RefSeq" id="WP_013553799.1">
    <property type="nucleotide sequence ID" value="NC_014935.1"/>
</dbReference>
<reference evidence="6 7" key="1">
    <citation type="journal article" date="2011" name="Stand. Genomic Sci.">
        <title>Complete genome sequence of Nitratifractor salsuginis type strain (E9I37-1).</title>
        <authorList>
            <person name="Anderson I."/>
            <person name="Sikorski J."/>
            <person name="Zeytun A."/>
            <person name="Nolan M."/>
            <person name="Lapidus A."/>
            <person name="Lucas S."/>
            <person name="Hammon N."/>
            <person name="Deshpande S."/>
            <person name="Cheng J.F."/>
            <person name="Tapia R."/>
            <person name="Han C."/>
            <person name="Goodwin L."/>
            <person name="Pitluck S."/>
            <person name="Liolios K."/>
            <person name="Pagani I."/>
            <person name="Ivanova N."/>
            <person name="Huntemann M."/>
            <person name="Mavromatis K."/>
            <person name="Ovchinikova G."/>
            <person name="Pati A."/>
            <person name="Chen A."/>
            <person name="Palaniappan K."/>
            <person name="Land M."/>
            <person name="Hauser L."/>
            <person name="Brambilla E.M."/>
            <person name="Ngatchou-Djao O.D."/>
            <person name="Rohde M."/>
            <person name="Tindall B.J."/>
            <person name="Goker M."/>
            <person name="Detter J.C."/>
            <person name="Woyke T."/>
            <person name="Bristow J."/>
            <person name="Eisen J.A."/>
            <person name="Markowitz V."/>
            <person name="Hugenholtz P."/>
            <person name="Klenk H.P."/>
            <person name="Kyrpides N.C."/>
        </authorList>
    </citation>
    <scope>NUCLEOTIDE SEQUENCE [LARGE SCALE GENOMIC DNA]</scope>
    <source>
        <strain evidence="7">DSM 16511 / JCM 12458 / E9I37-1</strain>
    </source>
</reference>
<comment type="subunit">
    <text evidence="5">Homodimer.</text>
</comment>
<dbReference type="OrthoDB" id="9806643at2"/>
<keyword evidence="7" id="KW-1185">Reference proteome</keyword>
<dbReference type="Gene3D" id="3.40.1280.10">
    <property type="match status" value="1"/>
</dbReference>
<dbReference type="CDD" id="cd18081">
    <property type="entry name" value="RlmH-like"/>
    <property type="match status" value="1"/>
</dbReference>
<evidence type="ECO:0000256" key="5">
    <source>
        <dbReference type="HAMAP-Rule" id="MF_00658"/>
    </source>
</evidence>
<sequence length="153" mass="17719">MKINIYIVDKKGKKELYEPLVEHYRKLCRPWAQVEVHEIFGKEIARAQDQGPAQAQKSYTQALERFRGSGYDIVLDPEGREVTSEAFAELLKDRQVVNFYIGGAYGFERSFVHTSDKSVSFGRITLSHKLVKVVLMEQIFRGLSIIHHHPYHK</sequence>
<evidence type="ECO:0000256" key="2">
    <source>
        <dbReference type="ARBA" id="ARBA00022679"/>
    </source>
</evidence>
<feature type="binding site" evidence="5">
    <location>
        <position position="75"/>
    </location>
    <ligand>
        <name>S-adenosyl-L-methionine</name>
        <dbReference type="ChEBI" id="CHEBI:59789"/>
    </ligand>
</feature>
<keyword evidence="3 5" id="KW-0949">S-adenosyl-L-methionine</keyword>
<dbReference type="InterPro" id="IPR029028">
    <property type="entry name" value="Alpha/beta_knot_MTases"/>
</dbReference>
<protein>
    <recommendedName>
        <fullName evidence="5">Ribosomal RNA large subunit methyltransferase H</fullName>
        <ecNumber evidence="5">2.1.1.177</ecNumber>
    </recommendedName>
    <alternativeName>
        <fullName evidence="5">23S rRNA (pseudouridine1915-N3)-methyltransferase</fullName>
    </alternativeName>
    <alternativeName>
        <fullName evidence="5">23S rRNA m3Psi1915 methyltransferase</fullName>
    </alternativeName>
    <alternativeName>
        <fullName evidence="5">rRNA (pseudouridine-N3-)-methyltransferase RlmH</fullName>
    </alternativeName>
</protein>
<comment type="function">
    <text evidence="5">Specifically methylates the pseudouridine at position 1915 (m3Psi1915) in 23S rRNA.</text>
</comment>
<dbReference type="HAMAP" id="MF_00658">
    <property type="entry name" value="23SrRNA_methyltr_H"/>
    <property type="match status" value="1"/>
</dbReference>
<accession>E6X2N9</accession>
<dbReference type="eggNOG" id="COG1576">
    <property type="taxonomic scope" value="Bacteria"/>
</dbReference>
<organism evidence="6 7">
    <name type="scientific">Nitratifractor salsuginis (strain DSM 16511 / JCM 12458 / E9I37-1)</name>
    <dbReference type="NCBI Taxonomy" id="749222"/>
    <lineage>
        <taxon>Bacteria</taxon>
        <taxon>Pseudomonadati</taxon>
        <taxon>Campylobacterota</taxon>
        <taxon>Epsilonproteobacteria</taxon>
        <taxon>Campylobacterales</taxon>
        <taxon>Sulfurovaceae</taxon>
        <taxon>Nitratifractor</taxon>
    </lineage>
</organism>
<comment type="similarity">
    <text evidence="4 5">Belongs to the RNA methyltransferase RlmH family.</text>
</comment>
<dbReference type="EC" id="2.1.1.177" evidence="5"/>
<dbReference type="STRING" id="749222.Nitsa_0844"/>
<proteinExistence type="inferred from homology"/>
<dbReference type="EMBL" id="CP002452">
    <property type="protein sequence ID" value="ADV46105.1"/>
    <property type="molecule type" value="Genomic_DNA"/>
</dbReference>
<feature type="binding site" evidence="5">
    <location>
        <position position="102"/>
    </location>
    <ligand>
        <name>S-adenosyl-L-methionine</name>
        <dbReference type="ChEBI" id="CHEBI:59789"/>
    </ligand>
</feature>